<keyword evidence="4" id="KW-1185">Reference proteome</keyword>
<dbReference type="RefSeq" id="WP_105932291.1">
    <property type="nucleotide sequence ID" value="NZ_BTGH01000014.1"/>
</dbReference>
<protein>
    <recommendedName>
        <fullName evidence="5">KfrA N-terminal DNA-binding domain-containing protein</fullName>
    </recommendedName>
</protein>
<evidence type="ECO:0000256" key="2">
    <source>
        <dbReference type="SAM" id="MobiDB-lite"/>
    </source>
</evidence>
<dbReference type="EMBL" id="PVNO01000030">
    <property type="protein sequence ID" value="PRO67756.1"/>
    <property type="molecule type" value="Genomic_DNA"/>
</dbReference>
<dbReference type="Proteomes" id="UP000239539">
    <property type="component" value="Unassembled WGS sequence"/>
</dbReference>
<name>A0ABX5CN41_9ALTE</name>
<evidence type="ECO:0000313" key="4">
    <source>
        <dbReference type="Proteomes" id="UP000239539"/>
    </source>
</evidence>
<gene>
    <name evidence="3" type="ORF">C6Y39_16290</name>
</gene>
<feature type="coiled-coil region" evidence="1">
    <location>
        <begin position="75"/>
        <end position="102"/>
    </location>
</feature>
<feature type="compositionally biased region" description="Polar residues" evidence="2">
    <location>
        <begin position="60"/>
        <end position="72"/>
    </location>
</feature>
<accession>A0ABX5CN41</accession>
<comment type="caution">
    <text evidence="3">The sequence shown here is derived from an EMBL/GenBank/DDBJ whole genome shotgun (WGS) entry which is preliminary data.</text>
</comment>
<feature type="region of interest" description="Disordered" evidence="2">
    <location>
        <begin position="51"/>
        <end position="72"/>
    </location>
</feature>
<proteinExistence type="predicted"/>
<evidence type="ECO:0000313" key="3">
    <source>
        <dbReference type="EMBL" id="PRO67756.1"/>
    </source>
</evidence>
<organism evidence="3 4">
    <name type="scientific">Alteromonas gracilis</name>
    <dbReference type="NCBI Taxonomy" id="1479524"/>
    <lineage>
        <taxon>Bacteria</taxon>
        <taxon>Pseudomonadati</taxon>
        <taxon>Pseudomonadota</taxon>
        <taxon>Gammaproteobacteria</taxon>
        <taxon>Alteromonadales</taxon>
        <taxon>Alteromonadaceae</taxon>
        <taxon>Alteromonas/Salinimonas group</taxon>
        <taxon>Alteromonas</taxon>
    </lineage>
</organism>
<evidence type="ECO:0008006" key="5">
    <source>
        <dbReference type="Google" id="ProtNLM"/>
    </source>
</evidence>
<evidence type="ECO:0000256" key="1">
    <source>
        <dbReference type="SAM" id="Coils"/>
    </source>
</evidence>
<reference evidence="4" key="1">
    <citation type="journal article" date="2020" name="Int. J. Syst. Evol. Microbiol.">
        <title>Alteromonas alba sp. nov., a marine bacterium isolated from the seawater of the West Pacific Ocean.</title>
        <authorList>
            <person name="Sun C."/>
            <person name="Wu Y.-H."/>
            <person name="Xamxidin M."/>
            <person name="Cheng H."/>
            <person name="Xu X.-W."/>
        </authorList>
    </citation>
    <scope>NUCLEOTIDE SEQUENCE [LARGE SCALE GENOMIC DNA]</scope>
    <source>
        <strain evidence="4">9a2</strain>
    </source>
</reference>
<sequence>MNNSNLQQLHALCLQMHNEGKTPTVGILRAKAPYKVSVTEAIEAIKRFNANKPAVERNESGSLPPQVSELPSSATRHLYERIEVLEKEVTELKQIVQQLVKEKR</sequence>
<keyword evidence="1" id="KW-0175">Coiled coil</keyword>